<dbReference type="WBParaSite" id="PSAMB.scaffold19size118911.g341.t1">
    <property type="protein sequence ID" value="PSAMB.scaffold19size118911.g341.t1"/>
    <property type="gene ID" value="PSAMB.scaffold19size118911.g341"/>
</dbReference>
<accession>A0A914VIG7</accession>
<dbReference type="InterPro" id="IPR016187">
    <property type="entry name" value="CTDL_fold"/>
</dbReference>
<feature type="disulfide bond" evidence="3">
    <location>
        <begin position="166"/>
        <end position="193"/>
    </location>
</feature>
<dbReference type="InterPro" id="IPR000859">
    <property type="entry name" value="CUB_dom"/>
</dbReference>
<sequence length="397" mass="44009">MLIVALYICALVFGASEATNADLIVEDTQPNCPTGWQYGSAFKSCYFMASQSLDWPDAQVACENIGGNLASINSPQEYDFLIRLAYAANPLYMTWIGLHAINNVSPFQWVDGTPSNYSKWLKDQPSDYGGLCVGWRTTYGGDLDGWRNIACESQQQFICKQSAGYCPNGAQSGSSGSVSSSNYPKNYENNLNCLYQIVVQAGLRVNLTFDDFDTETTYDRLYIFDGPNIQSPSLTNLTGHSPKGWNDSIQSSGNSMVLFFHTDTTNTFRGWHANWAAISLNESFCPNGQLSGYTGPLTSPNYPNNYDNRLDCLYRITSTSKLARIRITFDYFYTESCCDKLTLYDGPTIHSPQITTLSGTMPAGTNYTSTGYVMTLLFHTDYSVNYKGFSASWISVA</sequence>
<dbReference type="PROSITE" id="PS00615">
    <property type="entry name" value="C_TYPE_LECTIN_1"/>
    <property type="match status" value="1"/>
</dbReference>
<dbReference type="Gene3D" id="3.10.100.10">
    <property type="entry name" value="Mannose-Binding Protein A, subunit A"/>
    <property type="match status" value="1"/>
</dbReference>
<dbReference type="InterPro" id="IPR016186">
    <property type="entry name" value="C-type_lectin-like/link_sf"/>
</dbReference>
<dbReference type="InterPro" id="IPR035914">
    <property type="entry name" value="Sperma_CUB_dom_sf"/>
</dbReference>
<dbReference type="PANTHER" id="PTHR24251">
    <property type="entry name" value="OVOCHYMASE-RELATED"/>
    <property type="match status" value="1"/>
</dbReference>
<keyword evidence="4" id="KW-0732">Signal</keyword>
<feature type="domain" description="CUB" evidence="5">
    <location>
        <begin position="166"/>
        <end position="278"/>
    </location>
</feature>
<proteinExistence type="predicted"/>
<dbReference type="SMART" id="SM00042">
    <property type="entry name" value="CUB"/>
    <property type="match status" value="2"/>
</dbReference>
<dbReference type="CDD" id="cd00041">
    <property type="entry name" value="CUB"/>
    <property type="match status" value="2"/>
</dbReference>
<reference evidence="8" key="1">
    <citation type="submission" date="2022-11" db="UniProtKB">
        <authorList>
            <consortium name="WormBaseParasite"/>
        </authorList>
    </citation>
    <scope>IDENTIFICATION</scope>
</reference>
<protein>
    <submittedName>
        <fullName evidence="8">Uncharacterized protein</fullName>
    </submittedName>
</protein>
<dbReference type="SUPFAM" id="SSF49854">
    <property type="entry name" value="Spermadhesin, CUB domain"/>
    <property type="match status" value="2"/>
</dbReference>
<keyword evidence="1" id="KW-0677">Repeat</keyword>
<dbReference type="Gene3D" id="2.60.120.290">
    <property type="entry name" value="Spermadhesin, CUB domain"/>
    <property type="match status" value="2"/>
</dbReference>
<name>A0A914VIG7_9BILA</name>
<dbReference type="Pfam" id="PF00059">
    <property type="entry name" value="Lectin_C"/>
    <property type="match status" value="1"/>
</dbReference>
<organism evidence="7 8">
    <name type="scientific">Plectus sambesii</name>
    <dbReference type="NCBI Taxonomy" id="2011161"/>
    <lineage>
        <taxon>Eukaryota</taxon>
        <taxon>Metazoa</taxon>
        <taxon>Ecdysozoa</taxon>
        <taxon>Nematoda</taxon>
        <taxon>Chromadorea</taxon>
        <taxon>Plectida</taxon>
        <taxon>Plectina</taxon>
        <taxon>Plectoidea</taxon>
        <taxon>Plectidae</taxon>
        <taxon>Plectus</taxon>
    </lineage>
</organism>
<evidence type="ECO:0000256" key="3">
    <source>
        <dbReference type="PROSITE-ProRule" id="PRU00059"/>
    </source>
</evidence>
<keyword evidence="7" id="KW-1185">Reference proteome</keyword>
<feature type="signal peptide" evidence="4">
    <location>
        <begin position="1"/>
        <end position="18"/>
    </location>
</feature>
<dbReference type="SMART" id="SM00034">
    <property type="entry name" value="CLECT"/>
    <property type="match status" value="1"/>
</dbReference>
<keyword evidence="2 3" id="KW-1015">Disulfide bond</keyword>
<dbReference type="Pfam" id="PF00431">
    <property type="entry name" value="CUB"/>
    <property type="match status" value="2"/>
</dbReference>
<evidence type="ECO:0000259" key="5">
    <source>
        <dbReference type="PROSITE" id="PS01180"/>
    </source>
</evidence>
<dbReference type="CDD" id="cd00037">
    <property type="entry name" value="CLECT"/>
    <property type="match status" value="1"/>
</dbReference>
<feature type="domain" description="CUB" evidence="5">
    <location>
        <begin position="285"/>
        <end position="396"/>
    </location>
</feature>
<dbReference type="Proteomes" id="UP000887566">
    <property type="component" value="Unplaced"/>
</dbReference>
<dbReference type="InterPro" id="IPR001304">
    <property type="entry name" value="C-type_lectin-like"/>
</dbReference>
<evidence type="ECO:0000313" key="7">
    <source>
        <dbReference type="Proteomes" id="UP000887566"/>
    </source>
</evidence>
<dbReference type="PROSITE" id="PS50041">
    <property type="entry name" value="C_TYPE_LECTIN_2"/>
    <property type="match status" value="1"/>
</dbReference>
<evidence type="ECO:0000256" key="4">
    <source>
        <dbReference type="SAM" id="SignalP"/>
    </source>
</evidence>
<evidence type="ECO:0000256" key="2">
    <source>
        <dbReference type="ARBA" id="ARBA00023157"/>
    </source>
</evidence>
<dbReference type="AlphaFoldDB" id="A0A914VIG7"/>
<evidence type="ECO:0000256" key="1">
    <source>
        <dbReference type="ARBA" id="ARBA00022737"/>
    </source>
</evidence>
<evidence type="ECO:0000259" key="6">
    <source>
        <dbReference type="PROSITE" id="PS50041"/>
    </source>
</evidence>
<feature type="domain" description="C-type lectin" evidence="6">
    <location>
        <begin position="45"/>
        <end position="160"/>
    </location>
</feature>
<dbReference type="SUPFAM" id="SSF56436">
    <property type="entry name" value="C-type lectin-like"/>
    <property type="match status" value="1"/>
</dbReference>
<dbReference type="FunFam" id="2.60.120.290:FF:000005">
    <property type="entry name" value="Procollagen C-endopeptidase enhancer 1"/>
    <property type="match status" value="1"/>
</dbReference>
<dbReference type="PROSITE" id="PS01180">
    <property type="entry name" value="CUB"/>
    <property type="match status" value="2"/>
</dbReference>
<comment type="caution">
    <text evidence="3">Lacks conserved residue(s) required for the propagation of feature annotation.</text>
</comment>
<evidence type="ECO:0000313" key="8">
    <source>
        <dbReference type="WBParaSite" id="PSAMB.scaffold19size118911.g341.t1"/>
    </source>
</evidence>
<feature type="chain" id="PRO_5036735603" evidence="4">
    <location>
        <begin position="19"/>
        <end position="397"/>
    </location>
</feature>
<dbReference type="InterPro" id="IPR018378">
    <property type="entry name" value="C-type_lectin_CS"/>
</dbReference>
<feature type="disulfide bond" evidence="3">
    <location>
        <begin position="285"/>
        <end position="312"/>
    </location>
</feature>